<evidence type="ECO:0000313" key="2">
    <source>
        <dbReference type="EMBL" id="SET18631.1"/>
    </source>
</evidence>
<reference evidence="3" key="1">
    <citation type="submission" date="2016-10" db="EMBL/GenBank/DDBJ databases">
        <authorList>
            <person name="Varghese N."/>
            <person name="Submissions S."/>
        </authorList>
    </citation>
    <scope>NUCLEOTIDE SEQUENCE [LARGE SCALE GENOMIC DNA]</scope>
    <source>
        <strain evidence="3">DSM 44209</strain>
    </source>
</reference>
<sequence length="51" mass="5376">MDGPDAAAGKSRPEFRTRVSGTQDVAVLAGRGLPDPSHQLQPLVEPHPSQT</sequence>
<gene>
    <name evidence="2" type="ORF">SAMN04488546_1572</name>
</gene>
<name>A0A1I0CGA9_9ACTN</name>
<accession>A0A1I0CGA9</accession>
<feature type="region of interest" description="Disordered" evidence="1">
    <location>
        <begin position="1"/>
        <end position="51"/>
    </location>
</feature>
<proteinExistence type="predicted"/>
<dbReference type="Proteomes" id="UP000198507">
    <property type="component" value="Unassembled WGS sequence"/>
</dbReference>
<organism evidence="2 3">
    <name type="scientific">Geodermatophilus poikilotrophus</name>
    <dbReference type="NCBI Taxonomy" id="1333667"/>
    <lineage>
        <taxon>Bacteria</taxon>
        <taxon>Bacillati</taxon>
        <taxon>Actinomycetota</taxon>
        <taxon>Actinomycetes</taxon>
        <taxon>Geodermatophilales</taxon>
        <taxon>Geodermatophilaceae</taxon>
        <taxon>Geodermatophilus</taxon>
    </lineage>
</organism>
<dbReference type="EMBL" id="FOIE01000003">
    <property type="protein sequence ID" value="SET18631.1"/>
    <property type="molecule type" value="Genomic_DNA"/>
</dbReference>
<dbReference type="AlphaFoldDB" id="A0A1I0CGA9"/>
<protein>
    <submittedName>
        <fullName evidence="2">Uncharacterized protein</fullName>
    </submittedName>
</protein>
<keyword evidence="3" id="KW-1185">Reference proteome</keyword>
<evidence type="ECO:0000313" key="3">
    <source>
        <dbReference type="Proteomes" id="UP000198507"/>
    </source>
</evidence>
<evidence type="ECO:0000256" key="1">
    <source>
        <dbReference type="SAM" id="MobiDB-lite"/>
    </source>
</evidence>